<sequence length="176" mass="19743">MNNIFSRPLTCAINTVDFIGIRWTVYTCAWERVHPFIEVIYFNIGIGKFTSSYFSPSSIGNSKKHRNLHAGFARVPVAEDAADRRWEEARSFCLLASQASTTFVPHGLPRDSFSSPDHIGVETRLRTRRTMVVRPKGPPPSCSVTEKIVGFDFSLLQSPVQVLSPWGTSIIVLPHH</sequence>
<evidence type="ECO:0000313" key="2">
    <source>
        <dbReference type="Proteomes" id="UP000595140"/>
    </source>
</evidence>
<protein>
    <submittedName>
        <fullName evidence="1">Uncharacterized protein</fullName>
    </submittedName>
</protein>
<proteinExistence type="predicted"/>
<dbReference type="Proteomes" id="UP000595140">
    <property type="component" value="Unassembled WGS sequence"/>
</dbReference>
<organism evidence="1 2">
    <name type="scientific">Cuscuta campestris</name>
    <dbReference type="NCBI Taxonomy" id="132261"/>
    <lineage>
        <taxon>Eukaryota</taxon>
        <taxon>Viridiplantae</taxon>
        <taxon>Streptophyta</taxon>
        <taxon>Embryophyta</taxon>
        <taxon>Tracheophyta</taxon>
        <taxon>Spermatophyta</taxon>
        <taxon>Magnoliopsida</taxon>
        <taxon>eudicotyledons</taxon>
        <taxon>Gunneridae</taxon>
        <taxon>Pentapetalae</taxon>
        <taxon>asterids</taxon>
        <taxon>lamiids</taxon>
        <taxon>Solanales</taxon>
        <taxon>Convolvulaceae</taxon>
        <taxon>Cuscuteae</taxon>
        <taxon>Cuscuta</taxon>
        <taxon>Cuscuta subgen. Grammica</taxon>
        <taxon>Cuscuta sect. Cleistogrammica</taxon>
    </lineage>
</organism>
<dbReference type="AlphaFoldDB" id="A0A484M1N5"/>
<keyword evidence="2" id="KW-1185">Reference proteome</keyword>
<name>A0A484M1N5_9ASTE</name>
<reference evidence="1 2" key="1">
    <citation type="submission" date="2018-04" db="EMBL/GenBank/DDBJ databases">
        <authorList>
            <person name="Vogel A."/>
        </authorList>
    </citation>
    <scope>NUCLEOTIDE SEQUENCE [LARGE SCALE GENOMIC DNA]</scope>
</reference>
<accession>A0A484M1N5</accession>
<dbReference type="EMBL" id="OOIL02002391">
    <property type="protein sequence ID" value="VFQ82701.1"/>
    <property type="molecule type" value="Genomic_DNA"/>
</dbReference>
<evidence type="ECO:0000313" key="1">
    <source>
        <dbReference type="EMBL" id="VFQ82701.1"/>
    </source>
</evidence>
<gene>
    <name evidence="1" type="ORF">CCAM_LOCUS24477</name>
</gene>